<dbReference type="SUPFAM" id="SSF52096">
    <property type="entry name" value="ClpP/crotonase"/>
    <property type="match status" value="1"/>
</dbReference>
<comment type="caution">
    <text evidence="3">The sequence shown here is derived from an EMBL/GenBank/DDBJ whole genome shotgun (WGS) entry which is preliminary data.</text>
</comment>
<dbReference type="Pfam" id="PF00378">
    <property type="entry name" value="ECH_1"/>
    <property type="match status" value="1"/>
</dbReference>
<organism evidence="3 4">
    <name type="scientific">SAR324 cluster bacterium</name>
    <dbReference type="NCBI Taxonomy" id="2024889"/>
    <lineage>
        <taxon>Bacteria</taxon>
        <taxon>Deltaproteobacteria</taxon>
        <taxon>SAR324 cluster</taxon>
    </lineage>
</organism>
<comment type="similarity">
    <text evidence="1">Belongs to the enoyl-CoA hydratase/isomerase family.</text>
</comment>
<dbReference type="PANTHER" id="PTHR11941">
    <property type="entry name" value="ENOYL-COA HYDRATASE-RELATED"/>
    <property type="match status" value="1"/>
</dbReference>
<dbReference type="GO" id="GO:0006635">
    <property type="term" value="P:fatty acid beta-oxidation"/>
    <property type="evidence" value="ECO:0007669"/>
    <property type="project" value="TreeGrafter"/>
</dbReference>
<name>A0A2A4SRF2_9DELT</name>
<dbReference type="InterPro" id="IPR014748">
    <property type="entry name" value="Enoyl-CoA_hydra_C"/>
</dbReference>
<evidence type="ECO:0000313" key="4">
    <source>
        <dbReference type="Proteomes" id="UP000218113"/>
    </source>
</evidence>
<gene>
    <name evidence="3" type="ORF">COB67_12400</name>
</gene>
<dbReference type="GO" id="GO:0016836">
    <property type="term" value="F:hydro-lyase activity"/>
    <property type="evidence" value="ECO:0007669"/>
    <property type="project" value="UniProtKB-ARBA"/>
</dbReference>
<dbReference type="PANTHER" id="PTHR11941:SF54">
    <property type="entry name" value="ENOYL-COA HYDRATASE, MITOCHONDRIAL"/>
    <property type="match status" value="1"/>
</dbReference>
<evidence type="ECO:0000256" key="1">
    <source>
        <dbReference type="ARBA" id="ARBA00005254"/>
    </source>
</evidence>
<dbReference type="InterPro" id="IPR001753">
    <property type="entry name" value="Enoyl-CoA_hydra/iso"/>
</dbReference>
<sequence length="83" mass="9067">MVNAVYPQEELLPKVQALAATIAKNGGQAVAIAKDAIFTGMNLSLEDGVRYESGLFGTLFSTEDQKEGMQAFVEKRKANFKNR</sequence>
<evidence type="ECO:0000256" key="2">
    <source>
        <dbReference type="ARBA" id="ARBA00023239"/>
    </source>
</evidence>
<proteinExistence type="inferred from homology"/>
<accession>A0A2A4SRF2</accession>
<evidence type="ECO:0008006" key="5">
    <source>
        <dbReference type="Google" id="ProtNLM"/>
    </source>
</evidence>
<dbReference type="FunFam" id="1.10.12.10:FF:000001">
    <property type="entry name" value="Probable enoyl-CoA hydratase, mitochondrial"/>
    <property type="match status" value="1"/>
</dbReference>
<protein>
    <recommendedName>
        <fullName evidence="5">Enoyl-CoA hydratase</fullName>
    </recommendedName>
</protein>
<dbReference type="Proteomes" id="UP000218113">
    <property type="component" value="Unassembled WGS sequence"/>
</dbReference>
<keyword evidence="2" id="KW-0456">Lyase</keyword>
<reference evidence="4" key="1">
    <citation type="submission" date="2017-08" db="EMBL/GenBank/DDBJ databases">
        <title>A dynamic microbial community with high functional redundancy inhabits the cold, oxic subseafloor aquifer.</title>
        <authorList>
            <person name="Tully B.J."/>
            <person name="Wheat C.G."/>
            <person name="Glazer B.T."/>
            <person name="Huber J.A."/>
        </authorList>
    </citation>
    <scope>NUCLEOTIDE SEQUENCE [LARGE SCALE GENOMIC DNA]</scope>
</reference>
<dbReference type="Gene3D" id="1.10.12.10">
    <property type="entry name" value="Lyase 2-enoyl-coa Hydratase, Chain A, domain 2"/>
    <property type="match status" value="1"/>
</dbReference>
<dbReference type="AlphaFoldDB" id="A0A2A4SRF2"/>
<dbReference type="InterPro" id="IPR029045">
    <property type="entry name" value="ClpP/crotonase-like_dom_sf"/>
</dbReference>
<dbReference type="EMBL" id="NVSR01000135">
    <property type="protein sequence ID" value="PCI23893.1"/>
    <property type="molecule type" value="Genomic_DNA"/>
</dbReference>
<evidence type="ECO:0000313" key="3">
    <source>
        <dbReference type="EMBL" id="PCI23893.1"/>
    </source>
</evidence>